<accession>L1LG85</accession>
<dbReference type="PROSITE" id="PS00022">
    <property type="entry name" value="EGF_1"/>
    <property type="match status" value="2"/>
</dbReference>
<keyword evidence="1" id="KW-1015">Disulfide bond</keyword>
<dbReference type="OrthoDB" id="5953235at2759"/>
<dbReference type="Proteomes" id="UP000031512">
    <property type="component" value="Unassembled WGS sequence"/>
</dbReference>
<dbReference type="KEGG" id="beq:BEWA_042910"/>
<dbReference type="EMBL" id="ACOU01000002">
    <property type="protein sequence ID" value="EKX74250.1"/>
    <property type="molecule type" value="Genomic_DNA"/>
</dbReference>
<dbReference type="PANTHER" id="PTHR24033">
    <property type="entry name" value="EGF-LIKE DOMAIN-CONTAINING PROTEIN"/>
    <property type="match status" value="1"/>
</dbReference>
<feature type="disulfide bond" evidence="1">
    <location>
        <begin position="57"/>
        <end position="66"/>
    </location>
</feature>
<evidence type="ECO:0000313" key="4">
    <source>
        <dbReference type="EMBL" id="EKX74250.1"/>
    </source>
</evidence>
<comment type="caution">
    <text evidence="1">Lacks conserved residue(s) required for the propagation of feature annotation.</text>
</comment>
<dbReference type="VEuPathDB" id="PiroplasmaDB:BEWA_042910"/>
<sequence>MSAKLYSCLIVAYTFLYFYGTNFVTSYQECEGKHECINNSECVKIDASGESHNLCICKPGFIGWNCSIPLDYCNKHCKPLKKGISCQQTLCNQGQFFLYSTLMFKGQCINLESEPFYRCDCGAFYKGENCEIEDNPCSSELNNPCSHGDCEFVRGTNQVNCHCHPGWTTNPNQTTVKYTWNGTDVFISPPCIEEVKRGITGSAPSLGLNAKVLWYMVLVLSTITFLWLLSSTLYDCFGRRNRQEES</sequence>
<evidence type="ECO:0000256" key="1">
    <source>
        <dbReference type="PROSITE-ProRule" id="PRU00076"/>
    </source>
</evidence>
<dbReference type="InterPro" id="IPR051830">
    <property type="entry name" value="NOTCH_homolog"/>
</dbReference>
<dbReference type="GeneID" id="15807698"/>
<gene>
    <name evidence="4" type="ORF">BEWA_042910</name>
</gene>
<dbReference type="SUPFAM" id="SSF57196">
    <property type="entry name" value="EGF/Laminin"/>
    <property type="match status" value="1"/>
</dbReference>
<evidence type="ECO:0000259" key="3">
    <source>
        <dbReference type="PROSITE" id="PS50026"/>
    </source>
</evidence>
<keyword evidence="2" id="KW-0812">Transmembrane</keyword>
<name>L1LG85_THEEQ</name>
<dbReference type="RefSeq" id="XP_004833702.1">
    <property type="nucleotide sequence ID" value="XM_004833645.1"/>
</dbReference>
<reference evidence="4 5" key="1">
    <citation type="journal article" date="2012" name="BMC Genomics">
        <title>Comparative genomic analysis and phylogenetic position of Theileria equi.</title>
        <authorList>
            <person name="Kappmeyer L.S."/>
            <person name="Thiagarajan M."/>
            <person name="Herndon D.R."/>
            <person name="Ramsay J.D."/>
            <person name="Caler E."/>
            <person name="Djikeng A."/>
            <person name="Gillespie J.J."/>
            <person name="Lau A.O."/>
            <person name="Roalson E.H."/>
            <person name="Silva J.C."/>
            <person name="Silva M.G."/>
            <person name="Suarez C.E."/>
            <person name="Ueti M.W."/>
            <person name="Nene V.M."/>
            <person name="Mealey R.H."/>
            <person name="Knowles D.P."/>
            <person name="Brayton K.A."/>
        </authorList>
    </citation>
    <scope>NUCLEOTIDE SEQUENCE [LARGE SCALE GENOMIC DNA]</scope>
    <source>
        <strain evidence="4 5">WA</strain>
    </source>
</reference>
<comment type="caution">
    <text evidence="4">The sequence shown here is derived from an EMBL/GenBank/DDBJ whole genome shotgun (WGS) entry which is preliminary data.</text>
</comment>
<dbReference type="PROSITE" id="PS01186">
    <property type="entry name" value="EGF_2"/>
    <property type="match status" value="1"/>
</dbReference>
<proteinExistence type="predicted"/>
<feature type="transmembrane region" description="Helical" evidence="2">
    <location>
        <begin position="212"/>
        <end position="234"/>
    </location>
</feature>
<keyword evidence="5" id="KW-1185">Reference proteome</keyword>
<keyword evidence="1" id="KW-0245">EGF-like domain</keyword>
<dbReference type="AlphaFoldDB" id="L1LG85"/>
<dbReference type="eggNOG" id="ENOG502R4S2">
    <property type="taxonomic scope" value="Eukaryota"/>
</dbReference>
<keyword evidence="2" id="KW-1133">Transmembrane helix</keyword>
<dbReference type="PROSITE" id="PS50026">
    <property type="entry name" value="EGF_3"/>
    <property type="match status" value="1"/>
</dbReference>
<organism evidence="4 5">
    <name type="scientific">Theileria equi strain WA</name>
    <dbReference type="NCBI Taxonomy" id="1537102"/>
    <lineage>
        <taxon>Eukaryota</taxon>
        <taxon>Sar</taxon>
        <taxon>Alveolata</taxon>
        <taxon>Apicomplexa</taxon>
        <taxon>Aconoidasida</taxon>
        <taxon>Piroplasmida</taxon>
        <taxon>Theileriidae</taxon>
        <taxon>Theileria</taxon>
    </lineage>
</organism>
<dbReference type="PANTHER" id="PTHR24033:SF224">
    <property type="entry name" value="C-TYPE LECTIN"/>
    <property type="match status" value="1"/>
</dbReference>
<dbReference type="InterPro" id="IPR000742">
    <property type="entry name" value="EGF"/>
</dbReference>
<feature type="domain" description="EGF-like" evidence="3">
    <location>
        <begin position="26"/>
        <end position="67"/>
    </location>
</feature>
<dbReference type="Gene3D" id="2.10.25.10">
    <property type="entry name" value="Laminin"/>
    <property type="match status" value="3"/>
</dbReference>
<evidence type="ECO:0000313" key="5">
    <source>
        <dbReference type="Proteomes" id="UP000031512"/>
    </source>
</evidence>
<dbReference type="SMART" id="SM00181">
    <property type="entry name" value="EGF"/>
    <property type="match status" value="3"/>
</dbReference>
<dbReference type="STRING" id="1537102.L1LG85"/>
<protein>
    <recommendedName>
        <fullName evidence="3">EGF-like domain-containing protein</fullName>
    </recommendedName>
</protein>
<evidence type="ECO:0000256" key="2">
    <source>
        <dbReference type="SAM" id="Phobius"/>
    </source>
</evidence>
<keyword evidence="2" id="KW-0472">Membrane</keyword>